<dbReference type="SUPFAM" id="SSF55811">
    <property type="entry name" value="Nudix"/>
    <property type="match status" value="1"/>
</dbReference>
<dbReference type="AlphaFoldDB" id="A0A7K1LPQ7"/>
<dbReference type="InterPro" id="IPR000086">
    <property type="entry name" value="NUDIX_hydrolase_dom"/>
</dbReference>
<dbReference type="PANTHER" id="PTHR43736:SF5">
    <property type="entry name" value="NUDIX HYDROLASE DOMAIN-CONTAINING PROTEIN"/>
    <property type="match status" value="1"/>
</dbReference>
<proteinExistence type="inferred from homology"/>
<comment type="caution">
    <text evidence="4">The sequence shown here is derived from an EMBL/GenBank/DDBJ whole genome shotgun (WGS) entry which is preliminary data.</text>
</comment>
<reference evidence="4 5" key="1">
    <citation type="submission" date="2019-07" db="EMBL/GenBank/DDBJ databases">
        <title>Gramella aestuarii sp. nov., isolated from a tidal flat, and emended description of Gramella echinicola.</title>
        <authorList>
            <person name="Liu L."/>
        </authorList>
    </citation>
    <scope>NUCLEOTIDE SEQUENCE [LARGE SCALE GENOMIC DNA]</scope>
    <source>
        <strain evidence="4 5">BS12</strain>
    </source>
</reference>
<evidence type="ECO:0000256" key="1">
    <source>
        <dbReference type="ARBA" id="ARBA00022801"/>
    </source>
</evidence>
<dbReference type="Proteomes" id="UP000460416">
    <property type="component" value="Unassembled WGS sequence"/>
</dbReference>
<dbReference type="PROSITE" id="PS00893">
    <property type="entry name" value="NUDIX_BOX"/>
    <property type="match status" value="1"/>
</dbReference>
<protein>
    <submittedName>
        <fullName evidence="4">NUDIX hydrolase</fullName>
    </submittedName>
</protein>
<evidence type="ECO:0000313" key="5">
    <source>
        <dbReference type="Proteomes" id="UP000460416"/>
    </source>
</evidence>
<evidence type="ECO:0000313" key="4">
    <source>
        <dbReference type="EMBL" id="MUP42728.1"/>
    </source>
</evidence>
<dbReference type="PRINTS" id="PR00502">
    <property type="entry name" value="NUDIXFAMILY"/>
</dbReference>
<dbReference type="InterPro" id="IPR020084">
    <property type="entry name" value="NUDIX_hydrolase_CS"/>
</dbReference>
<evidence type="ECO:0000256" key="2">
    <source>
        <dbReference type="RuleBase" id="RU003476"/>
    </source>
</evidence>
<dbReference type="OrthoDB" id="9786141at2"/>
<gene>
    <name evidence="4" type="ORF">FLP08_09090</name>
</gene>
<organism evidence="4 5">
    <name type="scientific">Christiangramia aestuarii</name>
    <dbReference type="NCBI Taxonomy" id="1028746"/>
    <lineage>
        <taxon>Bacteria</taxon>
        <taxon>Pseudomonadati</taxon>
        <taxon>Bacteroidota</taxon>
        <taxon>Flavobacteriia</taxon>
        <taxon>Flavobacteriales</taxon>
        <taxon>Flavobacteriaceae</taxon>
        <taxon>Christiangramia</taxon>
    </lineage>
</organism>
<dbReference type="PANTHER" id="PTHR43736">
    <property type="entry name" value="ADP-RIBOSE PYROPHOSPHATASE"/>
    <property type="match status" value="1"/>
</dbReference>
<dbReference type="InterPro" id="IPR015797">
    <property type="entry name" value="NUDIX_hydrolase-like_dom_sf"/>
</dbReference>
<sequence length="139" mass="15853">MSKQKIAVTVDSVVFCKIENKFKVLLIQRKNDPFKDQWALPGGFVDENEDLETAAKRELHEETGVKVDSMQQVQAFGEPGRDPRGHTISIAFLSRIYCEEELTPSDDAKAAKWFPIEELPDMELAFDHDEIINVAQQFL</sequence>
<dbReference type="GO" id="GO:0016787">
    <property type="term" value="F:hydrolase activity"/>
    <property type="evidence" value="ECO:0007669"/>
    <property type="project" value="UniProtKB-KW"/>
</dbReference>
<feature type="domain" description="Nudix hydrolase" evidence="3">
    <location>
        <begin position="5"/>
        <end position="139"/>
    </location>
</feature>
<dbReference type="CDD" id="cd18873">
    <property type="entry name" value="NUDIX_NadM_like"/>
    <property type="match status" value="1"/>
</dbReference>
<evidence type="ECO:0000259" key="3">
    <source>
        <dbReference type="PROSITE" id="PS51462"/>
    </source>
</evidence>
<dbReference type="InterPro" id="IPR020476">
    <property type="entry name" value="Nudix_hydrolase"/>
</dbReference>
<dbReference type="Pfam" id="PF00293">
    <property type="entry name" value="NUDIX"/>
    <property type="match status" value="1"/>
</dbReference>
<dbReference type="PROSITE" id="PS51462">
    <property type="entry name" value="NUDIX"/>
    <property type="match status" value="1"/>
</dbReference>
<accession>A0A7K1LPQ7</accession>
<dbReference type="EMBL" id="VJVW01000003">
    <property type="protein sequence ID" value="MUP42728.1"/>
    <property type="molecule type" value="Genomic_DNA"/>
</dbReference>
<keyword evidence="1 2" id="KW-0378">Hydrolase</keyword>
<dbReference type="Gene3D" id="3.90.79.10">
    <property type="entry name" value="Nucleoside Triphosphate Pyrophosphohydrolase"/>
    <property type="match status" value="1"/>
</dbReference>
<comment type="similarity">
    <text evidence="2">Belongs to the Nudix hydrolase family.</text>
</comment>
<keyword evidence="5" id="KW-1185">Reference proteome</keyword>
<name>A0A7K1LPQ7_9FLAO</name>
<dbReference type="RefSeq" id="WP_156276166.1">
    <property type="nucleotide sequence ID" value="NZ_BAABGI010000003.1"/>
</dbReference>